<evidence type="ECO:0000313" key="1">
    <source>
        <dbReference type="EMBL" id="ESN97348.1"/>
    </source>
</evidence>
<accession>T1FCT3</accession>
<dbReference type="EnsemblMetazoa" id="HelroT178133">
    <property type="protein sequence ID" value="HelroP178133"/>
    <property type="gene ID" value="HelroG178133"/>
</dbReference>
<dbReference type="AlphaFoldDB" id="T1FCT3"/>
<organism evidence="2 3">
    <name type="scientific">Helobdella robusta</name>
    <name type="common">Californian leech</name>
    <dbReference type="NCBI Taxonomy" id="6412"/>
    <lineage>
        <taxon>Eukaryota</taxon>
        <taxon>Metazoa</taxon>
        <taxon>Spiralia</taxon>
        <taxon>Lophotrochozoa</taxon>
        <taxon>Annelida</taxon>
        <taxon>Clitellata</taxon>
        <taxon>Hirudinea</taxon>
        <taxon>Rhynchobdellida</taxon>
        <taxon>Glossiphoniidae</taxon>
        <taxon>Helobdella</taxon>
    </lineage>
</organism>
<sequence length="227" mass="26120">MIMKIFLMSYLIENAIMRNLFLPIKNYYGLRTCVKDVSDFEFVFRYDSVMKCLSKCSTVENCIGCNYQLGLRRCSLFINQTKLATRHDVAESCAFYQTLRHICRDRISIGKDGASVHARGSTHSRIMNNYSKPLSLEENEENKFFTTTEYFGFIFCDVEEKKISTETGTAEIAKAFSSKILNAGFINDIGKFVGTFMDDLTKKSLLELPWKPPADYKMPHSLHKKKN</sequence>
<reference evidence="1 3" key="2">
    <citation type="journal article" date="2013" name="Nature">
        <title>Insights into bilaterian evolution from three spiralian genomes.</title>
        <authorList>
            <person name="Simakov O."/>
            <person name="Marletaz F."/>
            <person name="Cho S.J."/>
            <person name="Edsinger-Gonzales E."/>
            <person name="Havlak P."/>
            <person name="Hellsten U."/>
            <person name="Kuo D.H."/>
            <person name="Larsson T."/>
            <person name="Lv J."/>
            <person name="Arendt D."/>
            <person name="Savage R."/>
            <person name="Osoegawa K."/>
            <person name="de Jong P."/>
            <person name="Grimwood J."/>
            <person name="Chapman J.A."/>
            <person name="Shapiro H."/>
            <person name="Aerts A."/>
            <person name="Otillar R.P."/>
            <person name="Terry A.Y."/>
            <person name="Boore J.L."/>
            <person name="Grigoriev I.V."/>
            <person name="Lindberg D.R."/>
            <person name="Seaver E.C."/>
            <person name="Weisblat D.A."/>
            <person name="Putnam N.H."/>
            <person name="Rokhsar D.S."/>
        </authorList>
    </citation>
    <scope>NUCLEOTIDE SEQUENCE</scope>
</reference>
<keyword evidence="3" id="KW-1185">Reference proteome</keyword>
<dbReference type="RefSeq" id="XP_009024524.1">
    <property type="nucleotide sequence ID" value="XM_009026276.1"/>
</dbReference>
<proteinExistence type="predicted"/>
<dbReference type="KEGG" id="hro:HELRODRAFT_178133"/>
<evidence type="ECO:0000313" key="3">
    <source>
        <dbReference type="Proteomes" id="UP000015101"/>
    </source>
</evidence>
<dbReference type="HOGENOM" id="CLU_1220852_0_0_1"/>
<reference evidence="2" key="3">
    <citation type="submission" date="2015-06" db="UniProtKB">
        <authorList>
            <consortium name="EnsemblMetazoa"/>
        </authorList>
    </citation>
    <scope>IDENTIFICATION</scope>
</reference>
<dbReference type="GeneID" id="20206632"/>
<reference evidence="3" key="1">
    <citation type="submission" date="2012-12" db="EMBL/GenBank/DDBJ databases">
        <authorList>
            <person name="Hellsten U."/>
            <person name="Grimwood J."/>
            <person name="Chapman J.A."/>
            <person name="Shapiro H."/>
            <person name="Aerts A."/>
            <person name="Otillar R.P."/>
            <person name="Terry A.Y."/>
            <person name="Boore J.L."/>
            <person name="Simakov O."/>
            <person name="Marletaz F."/>
            <person name="Cho S.-J."/>
            <person name="Edsinger-Gonzales E."/>
            <person name="Havlak P."/>
            <person name="Kuo D.-H."/>
            <person name="Larsson T."/>
            <person name="Lv J."/>
            <person name="Arendt D."/>
            <person name="Savage R."/>
            <person name="Osoegawa K."/>
            <person name="de Jong P."/>
            <person name="Lindberg D.R."/>
            <person name="Seaver E.C."/>
            <person name="Weisblat D.A."/>
            <person name="Putnam N.H."/>
            <person name="Grigoriev I.V."/>
            <person name="Rokhsar D.S."/>
        </authorList>
    </citation>
    <scope>NUCLEOTIDE SEQUENCE</scope>
</reference>
<evidence type="ECO:0008006" key="4">
    <source>
        <dbReference type="Google" id="ProtNLM"/>
    </source>
</evidence>
<evidence type="ECO:0000313" key="2">
    <source>
        <dbReference type="EnsemblMetazoa" id="HelroP178133"/>
    </source>
</evidence>
<dbReference type="EMBL" id="KB097379">
    <property type="protein sequence ID" value="ESN97348.1"/>
    <property type="molecule type" value="Genomic_DNA"/>
</dbReference>
<dbReference type="CTD" id="20206632"/>
<dbReference type="EMBL" id="AMQM01006310">
    <property type="status" value="NOT_ANNOTATED_CDS"/>
    <property type="molecule type" value="Genomic_DNA"/>
</dbReference>
<dbReference type="InParanoid" id="T1FCT3"/>
<dbReference type="Proteomes" id="UP000015101">
    <property type="component" value="Unassembled WGS sequence"/>
</dbReference>
<name>T1FCT3_HELRO</name>
<gene>
    <name evidence="2" type="primary">20206632</name>
    <name evidence="1" type="ORF">HELRODRAFT_178133</name>
</gene>
<protein>
    <recommendedName>
        <fullName evidence="4">Apple domain-containing protein</fullName>
    </recommendedName>
</protein>